<organism evidence="3 4">
    <name type="scientific">[Candida] subhashii</name>
    <dbReference type="NCBI Taxonomy" id="561895"/>
    <lineage>
        <taxon>Eukaryota</taxon>
        <taxon>Fungi</taxon>
        <taxon>Dikarya</taxon>
        <taxon>Ascomycota</taxon>
        <taxon>Saccharomycotina</taxon>
        <taxon>Pichiomycetes</taxon>
        <taxon>Debaryomycetaceae</taxon>
        <taxon>Spathaspora</taxon>
    </lineage>
</organism>
<keyword evidence="4" id="KW-1185">Reference proteome</keyword>
<evidence type="ECO:0000313" key="4">
    <source>
        <dbReference type="Proteomes" id="UP000694255"/>
    </source>
</evidence>
<evidence type="ECO:0000313" key="3">
    <source>
        <dbReference type="EMBL" id="KAG7661619.1"/>
    </source>
</evidence>
<name>A0A8J5Q4V8_9ASCO</name>
<comment type="caution">
    <text evidence="3">The sequence shown here is derived from an EMBL/GenBank/DDBJ whole genome shotgun (WGS) entry which is preliminary data.</text>
</comment>
<dbReference type="GeneID" id="73471688"/>
<feature type="compositionally biased region" description="Acidic residues" evidence="1">
    <location>
        <begin position="66"/>
        <end position="76"/>
    </location>
</feature>
<feature type="compositionally biased region" description="Acidic residues" evidence="1">
    <location>
        <begin position="92"/>
        <end position="110"/>
    </location>
</feature>
<dbReference type="RefSeq" id="XP_049261852.1">
    <property type="nucleotide sequence ID" value="XM_049408893.1"/>
</dbReference>
<feature type="compositionally biased region" description="Acidic residues" evidence="1">
    <location>
        <begin position="10"/>
        <end position="19"/>
    </location>
</feature>
<dbReference type="OrthoDB" id="331341at2759"/>
<feature type="region of interest" description="Disordered" evidence="1">
    <location>
        <begin position="1"/>
        <end position="204"/>
    </location>
</feature>
<dbReference type="InterPro" id="IPR039905">
    <property type="entry name" value="CD2BP2/Lin1"/>
</dbReference>
<dbReference type="InterPro" id="IPR003169">
    <property type="entry name" value="GYF"/>
</dbReference>
<feature type="compositionally biased region" description="Acidic residues" evidence="1">
    <location>
        <begin position="136"/>
        <end position="146"/>
    </location>
</feature>
<dbReference type="PANTHER" id="PTHR13138:SF3">
    <property type="entry name" value="CD2 ANTIGEN CYTOPLASMIC TAIL-BINDING PROTEIN 2"/>
    <property type="match status" value="1"/>
</dbReference>
<proteinExistence type="predicted"/>
<accession>A0A8J5Q4V8</accession>
<dbReference type="EMBL" id="JAGSYN010000216">
    <property type="protein sequence ID" value="KAG7661619.1"/>
    <property type="molecule type" value="Genomic_DNA"/>
</dbReference>
<sequence>MNSKHRESEGESEEEEEVDVLGNDRRYRQRHRNDLRLNYDSDSSSPESEKEEEEDNNPVVEKTEEVQDGDDDDMFSEEPATDKVNGNGVQVAEDEEDEDDMFASDDDEPKEESKNQDQLGSEGEQDIIPQVQEIQPNEDDSEEEVDVQYYNNPEEFQPGQTSKAKKGPKIEAFNVEEETEEGHFDAEGNYIRDRKDQPITGDDLWLNDFKKSDIKKAELAQREREQRETEKLLSKNTNMVPTEALLTQLIELLEPAETPMEALARLNPKRSRKKAKSDITTQKQVISQITNQCSVLMNDKYIVDVYDLTREELMRKYKQETGTEYSKSKKRPREDSEDNEDDNTKGDIINSEEYGDKIWEFKWHGDDNINGPYSEYEMKHWKETYFEDRVDVRKVGETEFQNVREIDFQ</sequence>
<feature type="region of interest" description="Disordered" evidence="1">
    <location>
        <begin position="319"/>
        <end position="349"/>
    </location>
</feature>
<gene>
    <name evidence="3" type="ORF">J8A68_004888</name>
</gene>
<dbReference type="SMART" id="SM00444">
    <property type="entry name" value="GYF"/>
    <property type="match status" value="1"/>
</dbReference>
<reference evidence="3 4" key="1">
    <citation type="journal article" date="2021" name="DNA Res.">
        <title>Genome analysis of Candida subhashii reveals its hybrid nature and dual mitochondrial genome conformations.</title>
        <authorList>
            <person name="Mixao V."/>
            <person name="Hegedusova E."/>
            <person name="Saus E."/>
            <person name="Pryszcz L.P."/>
            <person name="Cillingova A."/>
            <person name="Nosek J."/>
            <person name="Gabaldon T."/>
        </authorList>
    </citation>
    <scope>NUCLEOTIDE SEQUENCE [LARGE SCALE GENOMIC DNA]</scope>
    <source>
        <strain evidence="3 4">CBS 10753</strain>
    </source>
</reference>
<feature type="compositionally biased region" description="Basic and acidic residues" evidence="1">
    <location>
        <begin position="22"/>
        <end position="39"/>
    </location>
</feature>
<evidence type="ECO:0000256" key="1">
    <source>
        <dbReference type="SAM" id="MobiDB-lite"/>
    </source>
</evidence>
<dbReference type="Pfam" id="PF02213">
    <property type="entry name" value="GYF"/>
    <property type="match status" value="1"/>
</dbReference>
<dbReference type="PROSITE" id="PS50829">
    <property type="entry name" value="GYF"/>
    <property type="match status" value="1"/>
</dbReference>
<protein>
    <recommendedName>
        <fullName evidence="2">GYF domain-containing protein</fullName>
    </recommendedName>
</protein>
<feature type="compositionally biased region" description="Basic and acidic residues" evidence="1">
    <location>
        <begin position="181"/>
        <end position="197"/>
    </location>
</feature>
<feature type="domain" description="GYF" evidence="2">
    <location>
        <begin position="356"/>
        <end position="409"/>
    </location>
</feature>
<evidence type="ECO:0000259" key="2">
    <source>
        <dbReference type="PROSITE" id="PS50829"/>
    </source>
</evidence>
<dbReference type="AlphaFoldDB" id="A0A8J5Q4V8"/>
<dbReference type="PANTHER" id="PTHR13138">
    <property type="entry name" value="PROTEIN LIN1"/>
    <property type="match status" value="1"/>
</dbReference>
<dbReference type="GO" id="GO:0005682">
    <property type="term" value="C:U5 snRNP"/>
    <property type="evidence" value="ECO:0007669"/>
    <property type="project" value="InterPro"/>
</dbReference>
<dbReference type="Proteomes" id="UP000694255">
    <property type="component" value="Unassembled WGS sequence"/>
</dbReference>